<dbReference type="Proteomes" id="UP000193420">
    <property type="component" value="Unassembled WGS sequence"/>
</dbReference>
<dbReference type="Pfam" id="PF11396">
    <property type="entry name" value="PepSY_like"/>
    <property type="match status" value="1"/>
</dbReference>
<dbReference type="Gene3D" id="3.10.450.360">
    <property type="match status" value="1"/>
</dbReference>
<dbReference type="PROSITE" id="PS51257">
    <property type="entry name" value="PROKAR_LIPOPROTEIN"/>
    <property type="match status" value="1"/>
</dbReference>
<organism evidence="2 3">
    <name type="scientific">Arenibacter troitsensis</name>
    <dbReference type="NCBI Taxonomy" id="188872"/>
    <lineage>
        <taxon>Bacteria</taxon>
        <taxon>Pseudomonadati</taxon>
        <taxon>Bacteroidota</taxon>
        <taxon>Flavobacteriia</taxon>
        <taxon>Flavobacteriales</taxon>
        <taxon>Flavobacteriaceae</taxon>
        <taxon>Arenibacter</taxon>
    </lineage>
</organism>
<dbReference type="STRING" id="188872.SAMN03080602_02872"/>
<name>A0A1X7KHU1_9FLAO</name>
<evidence type="ECO:0000313" key="2">
    <source>
        <dbReference type="EMBL" id="SMG40616.1"/>
    </source>
</evidence>
<dbReference type="EMBL" id="FXAO01000006">
    <property type="protein sequence ID" value="SMG40616.1"/>
    <property type="molecule type" value="Genomic_DNA"/>
</dbReference>
<accession>A0A1X7KHU1</accession>
<evidence type="ECO:0000313" key="3">
    <source>
        <dbReference type="Proteomes" id="UP000193420"/>
    </source>
</evidence>
<gene>
    <name evidence="2" type="ORF">SAMN03080602_02872</name>
</gene>
<keyword evidence="3" id="KW-1185">Reference proteome</keyword>
<dbReference type="OrthoDB" id="1121502at2"/>
<dbReference type="SUPFAM" id="SSF160574">
    <property type="entry name" value="BT0923-like"/>
    <property type="match status" value="1"/>
</dbReference>
<feature type="domain" description="Putative beta-lactamase-inhibitor-like PepSY-like" evidence="1">
    <location>
        <begin position="63"/>
        <end position="136"/>
    </location>
</feature>
<sequence>MRQLILIVFIGFMVCSCNKETVPREVQIKFLEIEPSAHNIEWSLKRELYRLHYTLEGFNYTSYFDKDGNWLETELEIDKTELPVAISKTIAEKLSDYSIIDIELVKTADNQIFYEIDLKKGDKIYDILFNDSGKILRKKI</sequence>
<dbReference type="AlphaFoldDB" id="A0A1X7KHU1"/>
<protein>
    <submittedName>
        <fullName evidence="2">Putative beta-lactamase-inhibitor-like, PepSY-like</fullName>
    </submittedName>
</protein>
<reference evidence="3" key="1">
    <citation type="submission" date="2017-04" db="EMBL/GenBank/DDBJ databases">
        <authorList>
            <person name="Varghese N."/>
            <person name="Submissions S."/>
        </authorList>
    </citation>
    <scope>NUCLEOTIDE SEQUENCE [LARGE SCALE GENOMIC DNA]</scope>
    <source>
        <strain evidence="3">DSM 19835</strain>
    </source>
</reference>
<dbReference type="InterPro" id="IPR021533">
    <property type="entry name" value="PepSY-like"/>
</dbReference>
<evidence type="ECO:0000259" key="1">
    <source>
        <dbReference type="Pfam" id="PF11396"/>
    </source>
</evidence>
<dbReference type="RefSeq" id="WP_085499636.1">
    <property type="nucleotide sequence ID" value="NZ_FXAO01000006.1"/>
</dbReference>
<proteinExistence type="predicted"/>